<dbReference type="GO" id="GO:0005886">
    <property type="term" value="C:plasma membrane"/>
    <property type="evidence" value="ECO:0007669"/>
    <property type="project" value="UniProtKB-SubCell"/>
</dbReference>
<feature type="transmembrane region" description="Helical" evidence="8">
    <location>
        <begin position="122"/>
        <end position="140"/>
    </location>
</feature>
<feature type="transmembrane region" description="Helical" evidence="8">
    <location>
        <begin position="6"/>
        <end position="27"/>
    </location>
</feature>
<comment type="subcellular location">
    <subcellularLocation>
        <location evidence="1">Cell membrane</location>
        <topology evidence="1">Multi-pass membrane protein</topology>
    </subcellularLocation>
</comment>
<evidence type="ECO:0000256" key="6">
    <source>
        <dbReference type="ARBA" id="ARBA00023136"/>
    </source>
</evidence>
<reference evidence="10 11" key="1">
    <citation type="submission" date="2019-03" db="EMBL/GenBank/DDBJ databases">
        <title>Genomic Encyclopedia of Type Strains, Phase IV (KMG-IV): sequencing the most valuable type-strain genomes for metagenomic binning, comparative biology and taxonomic classification.</title>
        <authorList>
            <person name="Goeker M."/>
        </authorList>
    </citation>
    <scope>NUCLEOTIDE SEQUENCE [LARGE SCALE GENOMIC DNA]</scope>
    <source>
        <strain evidence="10 11">DSM 46770</strain>
    </source>
</reference>
<feature type="region of interest" description="Disordered" evidence="7">
    <location>
        <begin position="204"/>
        <end position="245"/>
    </location>
</feature>
<keyword evidence="4 8" id="KW-0812">Transmembrane</keyword>
<evidence type="ECO:0000256" key="2">
    <source>
        <dbReference type="ARBA" id="ARBA00008193"/>
    </source>
</evidence>
<evidence type="ECO:0000259" key="9">
    <source>
        <dbReference type="Pfam" id="PF03458"/>
    </source>
</evidence>
<keyword evidence="11" id="KW-1185">Reference proteome</keyword>
<sequence length="245" mass="25187">MSPTTLILILDLAGVFAFAVDGALVGVRTSRIDLVGVTLLSVSTGLGGGIVRDLLLGTTPATFQDWRYVVTALAGALLVFFLNRQLERISGIISFLDSAALTLFCVAGAAKTLELGFGPLQAVLLGAITGVGGGIIRDVLINRIPAAISRDSTMYSVPALTGAFVLVVGSQAGLPESFSAAAGAVACFTLRLAGLRYHWRVPGPLGAGEDPPPGPPDLQEGFGTTTAAPDHSTPGREPRLPPADR</sequence>
<feature type="domain" description="Glycine transporter" evidence="9">
    <location>
        <begin position="95"/>
        <end position="168"/>
    </location>
</feature>
<evidence type="ECO:0000256" key="1">
    <source>
        <dbReference type="ARBA" id="ARBA00004651"/>
    </source>
</evidence>
<evidence type="ECO:0000256" key="4">
    <source>
        <dbReference type="ARBA" id="ARBA00022692"/>
    </source>
</evidence>
<gene>
    <name evidence="10" type="ORF">EV190_11385</name>
</gene>
<feature type="transmembrane region" description="Helical" evidence="8">
    <location>
        <begin position="34"/>
        <end position="51"/>
    </location>
</feature>
<dbReference type="EMBL" id="SNYN01000013">
    <property type="protein sequence ID" value="TDQ50316.1"/>
    <property type="molecule type" value="Genomic_DNA"/>
</dbReference>
<dbReference type="Pfam" id="PF03458">
    <property type="entry name" value="Gly_transporter"/>
    <property type="match status" value="2"/>
</dbReference>
<evidence type="ECO:0000313" key="10">
    <source>
        <dbReference type="EMBL" id="TDQ50316.1"/>
    </source>
</evidence>
<comment type="similarity">
    <text evidence="2">Belongs to the UPF0126 family.</text>
</comment>
<evidence type="ECO:0000313" key="11">
    <source>
        <dbReference type="Proteomes" id="UP000295281"/>
    </source>
</evidence>
<evidence type="ECO:0000256" key="5">
    <source>
        <dbReference type="ARBA" id="ARBA00022989"/>
    </source>
</evidence>
<dbReference type="PANTHER" id="PTHR30506:SF3">
    <property type="entry name" value="UPF0126 INNER MEMBRANE PROTEIN YADS-RELATED"/>
    <property type="match status" value="1"/>
</dbReference>
<evidence type="ECO:0000256" key="7">
    <source>
        <dbReference type="SAM" id="MobiDB-lite"/>
    </source>
</evidence>
<evidence type="ECO:0000256" key="8">
    <source>
        <dbReference type="SAM" id="Phobius"/>
    </source>
</evidence>
<feature type="transmembrane region" description="Helical" evidence="8">
    <location>
        <begin position="152"/>
        <end position="172"/>
    </location>
</feature>
<comment type="caution">
    <text evidence="10">The sequence shown here is derived from an EMBL/GenBank/DDBJ whole genome shotgun (WGS) entry which is preliminary data.</text>
</comment>
<keyword evidence="5 8" id="KW-1133">Transmembrane helix</keyword>
<dbReference type="InterPro" id="IPR005115">
    <property type="entry name" value="Gly_transporter"/>
</dbReference>
<feature type="transmembrane region" description="Helical" evidence="8">
    <location>
        <begin position="89"/>
        <end position="110"/>
    </location>
</feature>
<feature type="transmembrane region" description="Helical" evidence="8">
    <location>
        <begin position="66"/>
        <end position="82"/>
    </location>
</feature>
<name>A0A4R6UVM4_9ACTN</name>
<feature type="transmembrane region" description="Helical" evidence="8">
    <location>
        <begin position="178"/>
        <end position="195"/>
    </location>
</feature>
<protein>
    <submittedName>
        <fullName evidence="10">Putative membrane protein YeiH</fullName>
    </submittedName>
</protein>
<feature type="compositionally biased region" description="Basic and acidic residues" evidence="7">
    <location>
        <begin position="233"/>
        <end position="245"/>
    </location>
</feature>
<keyword evidence="6 8" id="KW-0472">Membrane</keyword>
<dbReference type="OrthoDB" id="9791874at2"/>
<dbReference type="PANTHER" id="PTHR30506">
    <property type="entry name" value="INNER MEMBRANE PROTEIN"/>
    <property type="match status" value="1"/>
</dbReference>
<dbReference type="RefSeq" id="WP_133742348.1">
    <property type="nucleotide sequence ID" value="NZ_SNYN01000013.1"/>
</dbReference>
<organism evidence="10 11">
    <name type="scientific">Actinorugispora endophytica</name>
    <dbReference type="NCBI Taxonomy" id="1605990"/>
    <lineage>
        <taxon>Bacteria</taxon>
        <taxon>Bacillati</taxon>
        <taxon>Actinomycetota</taxon>
        <taxon>Actinomycetes</taxon>
        <taxon>Streptosporangiales</taxon>
        <taxon>Nocardiopsidaceae</taxon>
        <taxon>Actinorugispora</taxon>
    </lineage>
</organism>
<dbReference type="Proteomes" id="UP000295281">
    <property type="component" value="Unassembled WGS sequence"/>
</dbReference>
<proteinExistence type="inferred from homology"/>
<feature type="domain" description="Glycine transporter" evidence="9">
    <location>
        <begin position="9"/>
        <end position="83"/>
    </location>
</feature>
<dbReference type="AlphaFoldDB" id="A0A4R6UVM4"/>
<keyword evidence="3" id="KW-1003">Cell membrane</keyword>
<accession>A0A4R6UVM4</accession>
<evidence type="ECO:0000256" key="3">
    <source>
        <dbReference type="ARBA" id="ARBA00022475"/>
    </source>
</evidence>